<accession>A0A345SXR7</accession>
<dbReference type="PANTHER" id="PTHR12526:SF595">
    <property type="entry name" value="BLL5217 PROTEIN"/>
    <property type="match status" value="1"/>
</dbReference>
<protein>
    <recommendedName>
        <fullName evidence="1">D-inositol 3-phosphate glycosyltransferase</fullName>
    </recommendedName>
</protein>
<feature type="domain" description="Glycosyl transferase family 1" evidence="4">
    <location>
        <begin position="170"/>
        <end position="312"/>
    </location>
</feature>
<dbReference type="Pfam" id="PF13439">
    <property type="entry name" value="Glyco_transf_4"/>
    <property type="match status" value="1"/>
</dbReference>
<name>A0A345SXR7_9ACTN</name>
<dbReference type="CDD" id="cd03802">
    <property type="entry name" value="GT4_AviGT4-like"/>
    <property type="match status" value="1"/>
</dbReference>
<dbReference type="OrthoDB" id="9809227at2"/>
<dbReference type="InterPro" id="IPR028098">
    <property type="entry name" value="Glyco_trans_4-like_N"/>
</dbReference>
<evidence type="ECO:0000256" key="1">
    <source>
        <dbReference type="ARBA" id="ARBA00021292"/>
    </source>
</evidence>
<sequence>MRIAHVAPLWESVPPRGYGAVESLVADLTAAQVLDGHDVTVFASGDSKVAGNLHSIGTTALHADPSVREPEVYRMLQLQEVRDRASEFDVIHSHVHSNTGCLAIPTLQGLRTPVVHTVHCFFNEDNAPLFRRFAAERYVAISGDQRSHLPELNYLGTVHHGIDVEAFPFGTEAADSWPYLVFLGRIRPEKGVHVAIEAARRAGLRLKIAGRIKPGDRAYFEQQVQPHVDGDQVSFLGELDFRRKTALLAGAAATLMTSLIPEPFGLVPIESMACGTPVISLRTGAAPELIRDGLTGFLAENAQEIADSIRRLPTIDRASCRAHVASEFSIRRMADGYQAAYRMAMQG</sequence>
<dbReference type="Proteomes" id="UP000249340">
    <property type="component" value="Chromosome"/>
</dbReference>
<dbReference type="SUPFAM" id="SSF53756">
    <property type="entry name" value="UDP-Glycosyltransferase/glycogen phosphorylase"/>
    <property type="match status" value="1"/>
</dbReference>
<dbReference type="PANTHER" id="PTHR12526">
    <property type="entry name" value="GLYCOSYLTRANSFERASE"/>
    <property type="match status" value="1"/>
</dbReference>
<evidence type="ECO:0000313" key="7">
    <source>
        <dbReference type="Proteomes" id="UP000249340"/>
    </source>
</evidence>
<evidence type="ECO:0000259" key="5">
    <source>
        <dbReference type="Pfam" id="PF13439"/>
    </source>
</evidence>
<evidence type="ECO:0000256" key="3">
    <source>
        <dbReference type="ARBA" id="ARBA00022679"/>
    </source>
</evidence>
<dbReference type="KEGG" id="stri:C7M71_014885"/>
<dbReference type="EMBL" id="CP031264">
    <property type="protein sequence ID" value="AXI78522.1"/>
    <property type="molecule type" value="Genomic_DNA"/>
</dbReference>
<gene>
    <name evidence="6" type="ORF">C7M71_014885</name>
</gene>
<dbReference type="Pfam" id="PF00534">
    <property type="entry name" value="Glycos_transf_1"/>
    <property type="match status" value="1"/>
</dbReference>
<proteinExistence type="predicted"/>
<dbReference type="AlphaFoldDB" id="A0A345SXR7"/>
<dbReference type="InterPro" id="IPR001296">
    <property type="entry name" value="Glyco_trans_1"/>
</dbReference>
<evidence type="ECO:0000313" key="6">
    <source>
        <dbReference type="EMBL" id="AXI78522.1"/>
    </source>
</evidence>
<reference evidence="7" key="1">
    <citation type="submission" date="2018-07" db="EMBL/GenBank/DDBJ databases">
        <title>Streptacidiphilus bronchialis DSM 106435 chromosome.</title>
        <authorList>
            <person name="Batra D."/>
            <person name="Gulvik C.A."/>
        </authorList>
    </citation>
    <scope>NUCLEOTIDE SEQUENCE [LARGE SCALE GENOMIC DNA]</scope>
    <source>
        <strain evidence="7">DSM 106435</strain>
    </source>
</reference>
<evidence type="ECO:0000256" key="2">
    <source>
        <dbReference type="ARBA" id="ARBA00022676"/>
    </source>
</evidence>
<dbReference type="RefSeq" id="WP_111488708.1">
    <property type="nucleotide sequence ID" value="NZ_CP031264.1"/>
</dbReference>
<organism evidence="6 7">
    <name type="scientific">Peterkaempfera bronchialis</name>
    <dbReference type="NCBI Taxonomy" id="2126346"/>
    <lineage>
        <taxon>Bacteria</taxon>
        <taxon>Bacillati</taxon>
        <taxon>Actinomycetota</taxon>
        <taxon>Actinomycetes</taxon>
        <taxon>Kitasatosporales</taxon>
        <taxon>Streptomycetaceae</taxon>
        <taxon>Peterkaempfera</taxon>
    </lineage>
</organism>
<keyword evidence="7" id="KW-1185">Reference proteome</keyword>
<dbReference type="Gene3D" id="3.40.50.2000">
    <property type="entry name" value="Glycogen Phosphorylase B"/>
    <property type="match status" value="2"/>
</dbReference>
<evidence type="ECO:0000259" key="4">
    <source>
        <dbReference type="Pfam" id="PF00534"/>
    </source>
</evidence>
<keyword evidence="3 6" id="KW-0808">Transferase</keyword>
<keyword evidence="2" id="KW-0328">Glycosyltransferase</keyword>
<feature type="domain" description="Glycosyltransferase subfamily 4-like N-terminal" evidence="5">
    <location>
        <begin position="21"/>
        <end position="165"/>
    </location>
</feature>
<dbReference type="GO" id="GO:0016757">
    <property type="term" value="F:glycosyltransferase activity"/>
    <property type="evidence" value="ECO:0007669"/>
    <property type="project" value="UniProtKB-KW"/>
</dbReference>